<evidence type="ECO:0000313" key="6">
    <source>
        <dbReference type="Proteomes" id="UP000694388"/>
    </source>
</evidence>
<sequence>MSGQLEIRQRFVTEGELEEKRRKRQEEWERVRKPEDPLEQPEEVYDPRSLFEKLQEQKERKQAEFEEPLKFKNQVRGLEEDEAGFLSGVEAHREATERARRHEELIALQEYHESVHRRGQEEVGIKCHTLWSIDARTSMARSRLTQTQILAGAVKRKSTDSKEDTKRRKIEKEKPNKAEGAVKSSQVENARASGALASVAIYTDSDSESDGGADVPSSPLSQL</sequence>
<dbReference type="Pfam" id="PF10187">
    <property type="entry name" value="FAM192A_Fyv6_N"/>
    <property type="match status" value="1"/>
</dbReference>
<feature type="compositionally biased region" description="Basic and acidic residues" evidence="3">
    <location>
        <begin position="157"/>
        <end position="177"/>
    </location>
</feature>
<feature type="region of interest" description="Disordered" evidence="3">
    <location>
        <begin position="153"/>
        <end position="191"/>
    </location>
</feature>
<dbReference type="GO" id="GO:0005634">
    <property type="term" value="C:nucleus"/>
    <property type="evidence" value="ECO:0007669"/>
    <property type="project" value="UniProtKB-SubCell"/>
</dbReference>
<feature type="domain" description="FAM192A/Fyv6 N-terminal" evidence="4">
    <location>
        <begin position="11"/>
        <end position="111"/>
    </location>
</feature>
<evidence type="ECO:0000256" key="3">
    <source>
        <dbReference type="SAM" id="MobiDB-lite"/>
    </source>
</evidence>
<dbReference type="PANTHER" id="PTHR13495:SF0">
    <property type="entry name" value="PSME3-INTERACTING PROTEIN"/>
    <property type="match status" value="1"/>
</dbReference>
<reference evidence="5" key="2">
    <citation type="submission" date="2025-09" db="UniProtKB">
        <authorList>
            <consortium name="Ensembl"/>
        </authorList>
    </citation>
    <scope>IDENTIFICATION</scope>
</reference>
<name>A0A8C4R8I4_EPTBU</name>
<dbReference type="GeneTree" id="ENSGT00500000044916"/>
<dbReference type="InterPro" id="IPR019331">
    <property type="entry name" value="FAM192A/Fyv6_N"/>
</dbReference>
<feature type="region of interest" description="Disordered" evidence="3">
    <location>
        <begin position="16"/>
        <end position="49"/>
    </location>
</feature>
<protein>
    <submittedName>
        <fullName evidence="5">Proteasome activator subunit 3 interacting protein 1</fullName>
    </submittedName>
</protein>
<proteinExistence type="predicted"/>
<keyword evidence="2" id="KW-0539">Nucleus</keyword>
<reference evidence="5" key="1">
    <citation type="submission" date="2025-08" db="UniProtKB">
        <authorList>
            <consortium name="Ensembl"/>
        </authorList>
    </citation>
    <scope>IDENTIFICATION</scope>
</reference>
<evidence type="ECO:0000259" key="4">
    <source>
        <dbReference type="Pfam" id="PF10187"/>
    </source>
</evidence>
<accession>A0A8C4R8I4</accession>
<dbReference type="InterPro" id="IPR039845">
    <property type="entry name" value="FAM192A"/>
</dbReference>
<feature type="region of interest" description="Disordered" evidence="3">
    <location>
        <begin position="203"/>
        <end position="223"/>
    </location>
</feature>
<dbReference type="AlphaFoldDB" id="A0A8C4R8I4"/>
<comment type="subcellular location">
    <subcellularLocation>
        <location evidence="1">Nucleus</location>
    </subcellularLocation>
</comment>
<feature type="compositionally biased region" description="Basic and acidic residues" evidence="3">
    <location>
        <begin position="16"/>
        <end position="36"/>
    </location>
</feature>
<organism evidence="5 6">
    <name type="scientific">Eptatretus burgeri</name>
    <name type="common">Inshore hagfish</name>
    <dbReference type="NCBI Taxonomy" id="7764"/>
    <lineage>
        <taxon>Eukaryota</taxon>
        <taxon>Metazoa</taxon>
        <taxon>Chordata</taxon>
        <taxon>Craniata</taxon>
        <taxon>Vertebrata</taxon>
        <taxon>Cyclostomata</taxon>
        <taxon>Myxini</taxon>
        <taxon>Myxiniformes</taxon>
        <taxon>Myxinidae</taxon>
        <taxon>Eptatretinae</taxon>
        <taxon>Eptatretus</taxon>
    </lineage>
</organism>
<dbReference type="OMA" id="HEPNVGE"/>
<evidence type="ECO:0000256" key="2">
    <source>
        <dbReference type="ARBA" id="ARBA00023242"/>
    </source>
</evidence>
<dbReference type="PANTHER" id="PTHR13495">
    <property type="entry name" value="NEFA-INTERACTING NUCLEAR PROTEIN NIP30"/>
    <property type="match status" value="1"/>
</dbReference>
<keyword evidence="6" id="KW-1185">Reference proteome</keyword>
<evidence type="ECO:0000313" key="5">
    <source>
        <dbReference type="Ensembl" id="ENSEBUP00000026314.1"/>
    </source>
</evidence>
<dbReference type="Proteomes" id="UP000694388">
    <property type="component" value="Unplaced"/>
</dbReference>
<evidence type="ECO:0000256" key="1">
    <source>
        <dbReference type="ARBA" id="ARBA00004123"/>
    </source>
</evidence>
<dbReference type="Ensembl" id="ENSEBUT00000026890.1">
    <property type="protein sequence ID" value="ENSEBUP00000026314.1"/>
    <property type="gene ID" value="ENSEBUG00000016211.1"/>
</dbReference>